<protein>
    <submittedName>
        <fullName evidence="5 6">Uncharacterized protein</fullName>
    </submittedName>
</protein>
<dbReference type="Gene3D" id="1.25.40.20">
    <property type="entry name" value="Ankyrin repeat-containing domain"/>
    <property type="match status" value="3"/>
</dbReference>
<dbReference type="PANTHER" id="PTHR24186">
    <property type="entry name" value="PROTEIN PHOSPHATASE 1 REGULATORY SUBUNIT"/>
    <property type="match status" value="1"/>
</dbReference>
<feature type="repeat" description="ANK" evidence="3">
    <location>
        <begin position="370"/>
        <end position="403"/>
    </location>
</feature>
<feature type="compositionally biased region" description="Basic and acidic residues" evidence="4">
    <location>
        <begin position="8"/>
        <end position="25"/>
    </location>
</feature>
<reference evidence="5" key="2">
    <citation type="submission" date="2017-06" db="EMBL/GenBank/DDBJ databases">
        <title>WGS assembly of Brachypodium distachyon.</title>
        <authorList>
            <consortium name="The International Brachypodium Initiative"/>
            <person name="Lucas S."/>
            <person name="Harmon-Smith M."/>
            <person name="Lail K."/>
            <person name="Tice H."/>
            <person name="Grimwood J."/>
            <person name="Bruce D."/>
            <person name="Barry K."/>
            <person name="Shu S."/>
            <person name="Lindquist E."/>
            <person name="Wang M."/>
            <person name="Pitluck S."/>
            <person name="Vogel J.P."/>
            <person name="Garvin D.F."/>
            <person name="Mockler T.C."/>
            <person name="Schmutz J."/>
            <person name="Rokhsar D."/>
            <person name="Bevan M.W."/>
        </authorList>
    </citation>
    <scope>NUCLEOTIDE SEQUENCE</scope>
    <source>
        <strain evidence="5">Bd21</strain>
    </source>
</reference>
<keyword evidence="7" id="KW-1185">Reference proteome</keyword>
<reference evidence="5 6" key="1">
    <citation type="journal article" date="2010" name="Nature">
        <title>Genome sequencing and analysis of the model grass Brachypodium distachyon.</title>
        <authorList>
            <consortium name="International Brachypodium Initiative"/>
        </authorList>
    </citation>
    <scope>NUCLEOTIDE SEQUENCE [LARGE SCALE GENOMIC DNA]</scope>
    <source>
        <strain evidence="5 6">Bd21</strain>
    </source>
</reference>
<dbReference type="PROSITE" id="PS50088">
    <property type="entry name" value="ANK_REPEAT"/>
    <property type="match status" value="4"/>
</dbReference>
<dbReference type="AlphaFoldDB" id="A0A2K2CVR1"/>
<dbReference type="Pfam" id="PF12796">
    <property type="entry name" value="Ank_2"/>
    <property type="match status" value="2"/>
</dbReference>
<dbReference type="ExpressionAtlas" id="A0A2K2CVR1">
    <property type="expression patterns" value="baseline"/>
</dbReference>
<evidence type="ECO:0000256" key="3">
    <source>
        <dbReference type="PROSITE-ProRule" id="PRU00023"/>
    </source>
</evidence>
<evidence type="ECO:0000313" key="6">
    <source>
        <dbReference type="EnsemblPlants" id="PNT66116"/>
    </source>
</evidence>
<feature type="region of interest" description="Disordered" evidence="4">
    <location>
        <begin position="1"/>
        <end position="25"/>
    </location>
</feature>
<feature type="repeat" description="ANK" evidence="3">
    <location>
        <begin position="114"/>
        <end position="146"/>
    </location>
</feature>
<dbReference type="OrthoDB" id="665356at2759"/>
<feature type="repeat" description="ANK" evidence="3">
    <location>
        <begin position="164"/>
        <end position="185"/>
    </location>
</feature>
<sequence length="470" mass="50984">MSATTTPHQEELQKTQMQSKRDVGFEPRPELLMAARRGDWQQLERLLATPQPVRDVVVDIEIEEDVLTSGEAVTMAGDSVLHVVASSGDGEEILKSATAIHGKSSHLLFARNKKGDTPLHCAARAGRGRMVTHLLALATPARAENGHNDGGKKVKEFLRMQNKRGETALHEAVRLGDKDMVDRLMAEDPELARVPPADGASPLYLAVSLGHDDIARQLHEKDNALSFCGPDGRTALHAAVLKSKETTKMLLEWNKDLIKQAERSTGSTALHFAASSERAAGPIISLLLAAGPSLAYQPDNNGSFPIHVAAIADRGNALYTLLHGCHDCAELRDAKGGTFLHVAVVEESSWGVIEALNDDVSFIGNMQDNDGNTALHLAVQVGNQYICNKLMVNRLVKLNLTNNKGQTPLDLSWDMLPIYYGSVSNQLFFLKCTPQIFCCSMKELGYMIGYEMSVLHLVLAGGIPSTKGCA</sequence>
<organism evidence="5">
    <name type="scientific">Brachypodium distachyon</name>
    <name type="common">Purple false brome</name>
    <name type="synonym">Trachynia distachya</name>
    <dbReference type="NCBI Taxonomy" id="15368"/>
    <lineage>
        <taxon>Eukaryota</taxon>
        <taxon>Viridiplantae</taxon>
        <taxon>Streptophyta</taxon>
        <taxon>Embryophyta</taxon>
        <taxon>Tracheophyta</taxon>
        <taxon>Spermatophyta</taxon>
        <taxon>Magnoliopsida</taxon>
        <taxon>Liliopsida</taxon>
        <taxon>Poales</taxon>
        <taxon>Poaceae</taxon>
        <taxon>BOP clade</taxon>
        <taxon>Pooideae</taxon>
        <taxon>Stipodae</taxon>
        <taxon>Brachypodieae</taxon>
        <taxon>Brachypodium</taxon>
    </lineage>
</organism>
<dbReference type="InterPro" id="IPR036770">
    <property type="entry name" value="Ankyrin_rpt-contain_sf"/>
</dbReference>
<dbReference type="SMART" id="SM00248">
    <property type="entry name" value="ANK"/>
    <property type="match status" value="6"/>
</dbReference>
<dbReference type="Proteomes" id="UP000008810">
    <property type="component" value="Chromosome 3"/>
</dbReference>
<feature type="repeat" description="ANK" evidence="3">
    <location>
        <begin position="265"/>
        <end position="299"/>
    </location>
</feature>
<evidence type="ECO:0000256" key="4">
    <source>
        <dbReference type="SAM" id="MobiDB-lite"/>
    </source>
</evidence>
<evidence type="ECO:0000256" key="2">
    <source>
        <dbReference type="ARBA" id="ARBA00023043"/>
    </source>
</evidence>
<reference evidence="6" key="3">
    <citation type="submission" date="2018-08" db="UniProtKB">
        <authorList>
            <consortium name="EnsemblPlants"/>
        </authorList>
    </citation>
    <scope>IDENTIFICATION</scope>
    <source>
        <strain evidence="6">cv. Bd21</strain>
    </source>
</reference>
<dbReference type="Gramene" id="PNT66116">
    <property type="protein sequence ID" value="PNT66116"/>
    <property type="gene ID" value="BRADI_3g07390v3"/>
</dbReference>
<keyword evidence="1" id="KW-0677">Repeat</keyword>
<keyword evidence="2 3" id="KW-0040">ANK repeat</keyword>
<gene>
    <name evidence="6" type="primary">LOC100828702</name>
    <name evidence="5" type="ORF">BRADI_3g07390v3</name>
</gene>
<dbReference type="InterPro" id="IPR002110">
    <property type="entry name" value="Ankyrin_rpt"/>
</dbReference>
<proteinExistence type="predicted"/>
<evidence type="ECO:0000313" key="5">
    <source>
        <dbReference type="EMBL" id="PNT66116.1"/>
    </source>
</evidence>
<accession>A0A2K2CVR1</accession>
<evidence type="ECO:0000256" key="1">
    <source>
        <dbReference type="ARBA" id="ARBA00022737"/>
    </source>
</evidence>
<evidence type="ECO:0000313" key="7">
    <source>
        <dbReference type="Proteomes" id="UP000008810"/>
    </source>
</evidence>
<dbReference type="PROSITE" id="PS50297">
    <property type="entry name" value="ANK_REP_REGION"/>
    <property type="match status" value="3"/>
</dbReference>
<dbReference type="PANTHER" id="PTHR24186:SF50">
    <property type="entry name" value="ANKYRIN REPEAT-CONTAINING PROTEIN ITN1-LIKE ISOFORM X1"/>
    <property type="match status" value="1"/>
</dbReference>
<name>A0A2K2CVR1_BRADI</name>
<dbReference type="Pfam" id="PF00023">
    <property type="entry name" value="Ank"/>
    <property type="match status" value="2"/>
</dbReference>
<dbReference type="EnsemblPlants" id="PNT66116">
    <property type="protein sequence ID" value="PNT66116"/>
    <property type="gene ID" value="BRADI_3g07390v3"/>
</dbReference>
<dbReference type="SUPFAM" id="SSF48403">
    <property type="entry name" value="Ankyrin repeat"/>
    <property type="match status" value="1"/>
</dbReference>
<dbReference type="EMBL" id="CM000882">
    <property type="protein sequence ID" value="PNT66116.1"/>
    <property type="molecule type" value="Genomic_DNA"/>
</dbReference>